<protein>
    <submittedName>
        <fullName evidence="1">DUF429 domain-containing protein</fullName>
    </submittedName>
</protein>
<reference evidence="1" key="1">
    <citation type="submission" date="2024-06" db="EMBL/GenBank/DDBJ databases">
        <title>Genome Sequence of an extremely halophilic archaeon isolated from Permian era halite, Salado Formation, Carlsbad, New Mexico: Halobacterium sp. strain NMX12-1.</title>
        <authorList>
            <person name="Sotoa L."/>
            <person name="DasSarma P."/>
            <person name="Anton B.P."/>
            <person name="Vincze T."/>
            <person name="Verma I."/>
            <person name="Eralp B."/>
            <person name="Powers D.W."/>
            <person name="Dozier B.L."/>
            <person name="Roberts R.J."/>
            <person name="DasSarma S."/>
        </authorList>
    </citation>
    <scope>NUCLEOTIDE SEQUENCE</scope>
    <source>
        <strain evidence="1">NMX12-1</strain>
    </source>
</reference>
<sequence>MGFETVYGVDFSAHGSKSGYRTWVTEAIPREDSLEVRQSRCAFDFFEDNPSSRAETLESLVQFFADEDDAIVGLDFPFSLPEAVADEYFEVSDWRAFVTEFPGEWESPSEMFHAVNDAEGFEGNVVRATDEEHDGQPPTGWRIKTQTYYGISGVLAPLVGEHDARVAPFFTDDDGVSLLETYPAGSFDELGLHRNGYKDVPEASRARRKQNVRGLQSEGVSLPDEAACVAMHNDDALDSVAAAYATWRNIDAFSTDGADSGVEGRIYV</sequence>
<accession>A0AAU8CH63</accession>
<name>A0AAU8CH63_9EURY</name>
<dbReference type="InterPro" id="IPR007362">
    <property type="entry name" value="DUF429"/>
</dbReference>
<evidence type="ECO:0000313" key="1">
    <source>
        <dbReference type="EMBL" id="XCF17769.1"/>
    </source>
</evidence>
<organism evidence="1">
    <name type="scientific">Halobacterium sp. NMX12-1</name>
    <dbReference type="NCBI Taxonomy" id="3166650"/>
    <lineage>
        <taxon>Archaea</taxon>
        <taxon>Methanobacteriati</taxon>
        <taxon>Methanobacteriota</taxon>
        <taxon>Stenosarchaea group</taxon>
        <taxon>Halobacteria</taxon>
        <taxon>Halobacteriales</taxon>
        <taxon>Halobacteriaceae</taxon>
        <taxon>Halobacterium</taxon>
    </lineage>
</organism>
<dbReference type="Pfam" id="PF04250">
    <property type="entry name" value="DUF429"/>
    <property type="match status" value="1"/>
</dbReference>
<gene>
    <name evidence="1" type="ORF">ABSL23_07145</name>
</gene>
<dbReference type="AlphaFoldDB" id="A0AAU8CH63"/>
<dbReference type="EMBL" id="CP159204">
    <property type="protein sequence ID" value="XCF17769.1"/>
    <property type="molecule type" value="Genomic_DNA"/>
</dbReference>
<dbReference type="RefSeq" id="WP_353635182.1">
    <property type="nucleotide sequence ID" value="NZ_CP159204.1"/>
</dbReference>
<dbReference type="KEGG" id="hanx:ABSL23_07145"/>
<proteinExistence type="predicted"/>
<dbReference type="GeneID" id="91108912"/>